<dbReference type="Pfam" id="PF00011">
    <property type="entry name" value="HSP20"/>
    <property type="match status" value="1"/>
</dbReference>
<evidence type="ECO:0000256" key="3">
    <source>
        <dbReference type="RuleBase" id="RU003616"/>
    </source>
</evidence>
<sequence length="168" mass="18585">MAIRDLIPWSRQENRVPAQVSAAGEASDPLLSLHREVNRLFDDVFRGFGVPSLASAERGILSPSLELAETDKEIRVTAELPGLDEKDVEVIVEEGVLTLRGEKKSEVEDKDRGYSERSYGRFERRIGLPRGIEQDKANATFKNGVLTVTVPKSASAAENVRRIPVNSK</sequence>
<protein>
    <submittedName>
        <fullName evidence="5">Heat-shock protein</fullName>
    </submittedName>
</protein>
<gene>
    <name evidence="5" type="ORF">AN936_04975</name>
</gene>
<dbReference type="PROSITE" id="PS01031">
    <property type="entry name" value="SHSP"/>
    <property type="match status" value="1"/>
</dbReference>
<comment type="similarity">
    <text evidence="2 3">Belongs to the small heat shock protein (HSP20) family.</text>
</comment>
<dbReference type="CDD" id="cd06464">
    <property type="entry name" value="ACD_sHsps-like"/>
    <property type="match status" value="1"/>
</dbReference>
<dbReference type="GO" id="GO:0009408">
    <property type="term" value="P:response to heat"/>
    <property type="evidence" value="ECO:0007669"/>
    <property type="project" value="InterPro"/>
</dbReference>
<dbReference type="AlphaFoldDB" id="A0A0N9UUR3"/>
<evidence type="ECO:0000313" key="5">
    <source>
        <dbReference type="EMBL" id="ALH79734.1"/>
    </source>
</evidence>
<dbReference type="PANTHER" id="PTHR46733:SF4">
    <property type="entry name" value="HEAT SHOCK PROTEIN 21, CHLOROPLASTIC"/>
    <property type="match status" value="1"/>
</dbReference>
<name>A0A0N9UUR3_SPHMC</name>
<dbReference type="EMBL" id="CP012700">
    <property type="protein sequence ID" value="ALH79734.1"/>
    <property type="molecule type" value="Genomic_DNA"/>
</dbReference>
<evidence type="ECO:0000256" key="2">
    <source>
        <dbReference type="PROSITE-ProRule" id="PRU00285"/>
    </source>
</evidence>
<organism evidence="5 6">
    <name type="scientific">Sphingopyxis macrogoltabida</name>
    <name type="common">Sphingomonas macrogoltabidus</name>
    <dbReference type="NCBI Taxonomy" id="33050"/>
    <lineage>
        <taxon>Bacteria</taxon>
        <taxon>Pseudomonadati</taxon>
        <taxon>Pseudomonadota</taxon>
        <taxon>Alphaproteobacteria</taxon>
        <taxon>Sphingomonadales</taxon>
        <taxon>Sphingomonadaceae</taxon>
        <taxon>Sphingopyxis</taxon>
    </lineage>
</organism>
<dbReference type="PANTHER" id="PTHR46733">
    <property type="entry name" value="26.5 KDA HEAT SHOCK PROTEIN, MITOCHONDRIAL"/>
    <property type="match status" value="1"/>
</dbReference>
<dbReference type="InterPro" id="IPR002068">
    <property type="entry name" value="A-crystallin/Hsp20_dom"/>
</dbReference>
<evidence type="ECO:0000259" key="4">
    <source>
        <dbReference type="PROSITE" id="PS01031"/>
    </source>
</evidence>
<dbReference type="InterPro" id="IPR044587">
    <property type="entry name" value="HSP21-like"/>
</dbReference>
<reference evidence="5 6" key="1">
    <citation type="journal article" date="2015" name="Genome Announc.">
        <title>Complete Genome Sequence of Polypropylene Glycol- and Polyethylene Glycol-Degrading Sphingopyxis macrogoltabida Strain EY-1.</title>
        <authorList>
            <person name="Ohtsubo Y."/>
            <person name="Nagata Y."/>
            <person name="Numata M."/>
            <person name="Tsuchikane K."/>
            <person name="Hosoyama A."/>
            <person name="Yamazoe A."/>
            <person name="Tsuda M."/>
            <person name="Fujita N."/>
            <person name="Kawai F."/>
        </authorList>
    </citation>
    <scope>NUCLEOTIDE SEQUENCE [LARGE SCALE GENOMIC DNA]</scope>
    <source>
        <strain evidence="5 6">EY-1</strain>
    </source>
</reference>
<dbReference type="Proteomes" id="UP000058074">
    <property type="component" value="Chromosome"/>
</dbReference>
<evidence type="ECO:0000313" key="6">
    <source>
        <dbReference type="Proteomes" id="UP000058074"/>
    </source>
</evidence>
<dbReference type="OrthoDB" id="9808910at2"/>
<dbReference type="InterPro" id="IPR008978">
    <property type="entry name" value="HSP20-like_chaperone"/>
</dbReference>
<feature type="domain" description="SHSP" evidence="4">
    <location>
        <begin position="56"/>
        <end position="168"/>
    </location>
</feature>
<evidence type="ECO:0000256" key="1">
    <source>
        <dbReference type="ARBA" id="ARBA00023016"/>
    </source>
</evidence>
<dbReference type="KEGG" id="smag:AN936_04975"/>
<proteinExistence type="inferred from homology"/>
<keyword evidence="1" id="KW-0346">Stress response</keyword>
<dbReference type="SUPFAM" id="SSF49764">
    <property type="entry name" value="HSP20-like chaperones"/>
    <property type="match status" value="1"/>
</dbReference>
<accession>A0A0N9UUR3</accession>
<dbReference type="PATRIC" id="fig|33050.5.peg.1026"/>
<dbReference type="Gene3D" id="2.60.40.790">
    <property type="match status" value="1"/>
</dbReference>
<dbReference type="RefSeq" id="WP_054587161.1">
    <property type="nucleotide sequence ID" value="NZ_CP012700.1"/>
</dbReference>